<dbReference type="PANTHER" id="PTHR48078">
    <property type="entry name" value="THREONINE DEHYDRATASE, MITOCHONDRIAL-RELATED"/>
    <property type="match status" value="1"/>
</dbReference>
<dbReference type="InterPro" id="IPR050147">
    <property type="entry name" value="Ser/Thr_Dehydratase"/>
</dbReference>
<feature type="domain" description="Tryptophan synthase beta chain-like PALP" evidence="4">
    <location>
        <begin position="25"/>
        <end position="320"/>
    </location>
</feature>
<keyword evidence="2" id="KW-0663">Pyridoxal phosphate</keyword>
<keyword evidence="6" id="KW-1185">Reference proteome</keyword>
<proteinExistence type="predicted"/>
<evidence type="ECO:0000256" key="1">
    <source>
        <dbReference type="ARBA" id="ARBA00001933"/>
    </source>
</evidence>
<gene>
    <name evidence="5" type="ORF">QYS62_008090</name>
</gene>
<dbReference type="Pfam" id="PF00291">
    <property type="entry name" value="PALP"/>
    <property type="match status" value="1"/>
</dbReference>
<comment type="cofactor">
    <cofactor evidence="1">
        <name>pyridoxal 5'-phosphate</name>
        <dbReference type="ChEBI" id="CHEBI:597326"/>
    </cofactor>
</comment>
<organism evidence="5 6">
    <name type="scientific">Fusarium acuminatum</name>
    <dbReference type="NCBI Taxonomy" id="5515"/>
    <lineage>
        <taxon>Eukaryota</taxon>
        <taxon>Fungi</taxon>
        <taxon>Dikarya</taxon>
        <taxon>Ascomycota</taxon>
        <taxon>Pezizomycotina</taxon>
        <taxon>Sordariomycetes</taxon>
        <taxon>Hypocreomycetidae</taxon>
        <taxon>Hypocreales</taxon>
        <taxon>Nectriaceae</taxon>
        <taxon>Fusarium</taxon>
        <taxon>Fusarium tricinctum species complex</taxon>
    </lineage>
</organism>
<dbReference type="InterPro" id="IPR036052">
    <property type="entry name" value="TrpB-like_PALP_sf"/>
</dbReference>
<dbReference type="Proteomes" id="UP001489902">
    <property type="component" value="Chromosome 4"/>
</dbReference>
<protein>
    <submittedName>
        <fullName evidence="5">Anabolic serine threonine dehydratase</fullName>
    </submittedName>
</protein>
<dbReference type="SUPFAM" id="SSF53686">
    <property type="entry name" value="Tryptophan synthase beta subunit-like PLP-dependent enzymes"/>
    <property type="match status" value="1"/>
</dbReference>
<name>A0ABZ2X1M3_9HYPO</name>
<dbReference type="Gene3D" id="3.40.50.1100">
    <property type="match status" value="2"/>
</dbReference>
<evidence type="ECO:0000313" key="5">
    <source>
        <dbReference type="EMBL" id="WZH46962.1"/>
    </source>
</evidence>
<evidence type="ECO:0000256" key="2">
    <source>
        <dbReference type="ARBA" id="ARBA00022898"/>
    </source>
</evidence>
<sequence>MSTIEEDIYNIGQQAIRSWRLNKLYVFRTPLIPAKQAGKRRSVKVFFKLENLQLTGSYHFRGAMSRMLESPADKTLVTASTGDHAMGAALAAHALGRDVTIVMPGTVAAHKLEKVKSYGAKTIIHGNDLNEAREYANKLAKSAGDTYFSPYNDRLVIAGQGAVGVEILQQFEAMNSHADNIFVPMGGGALISGIGCFVKDARRAVGNARPRVKVWGVAAMNSMGLAASLSAGFSVETDNMPTLAESESNDISKNELALRLALNVVDHVVCVSEWEIQLALRQLAVMEDQRVDGFAALALAGFNRVAKKMTGQTCAIVLTGCNFDRKLLSQVVYGS</sequence>
<dbReference type="PANTHER" id="PTHR48078:SF6">
    <property type="entry name" value="L-THREONINE DEHYDRATASE CATABOLIC TDCB"/>
    <property type="match status" value="1"/>
</dbReference>
<dbReference type="InterPro" id="IPR001926">
    <property type="entry name" value="TrpB-like_PALP"/>
</dbReference>
<keyword evidence="3" id="KW-0456">Lyase</keyword>
<dbReference type="EMBL" id="CP151263">
    <property type="protein sequence ID" value="WZH46962.1"/>
    <property type="molecule type" value="Genomic_DNA"/>
</dbReference>
<accession>A0ABZ2X1M3</accession>
<evidence type="ECO:0000313" key="6">
    <source>
        <dbReference type="Proteomes" id="UP001489902"/>
    </source>
</evidence>
<reference evidence="5 6" key="1">
    <citation type="submission" date="2024-04" db="EMBL/GenBank/DDBJ databases">
        <title>Complete genome sequence of Fusarium acuminatum.</title>
        <authorList>
            <person name="Lan B."/>
        </authorList>
    </citation>
    <scope>NUCLEOTIDE SEQUENCE [LARGE SCALE GENOMIC DNA]</scope>
    <source>
        <strain evidence="5">1A</strain>
    </source>
</reference>
<evidence type="ECO:0000259" key="4">
    <source>
        <dbReference type="Pfam" id="PF00291"/>
    </source>
</evidence>
<evidence type="ECO:0000256" key="3">
    <source>
        <dbReference type="ARBA" id="ARBA00023239"/>
    </source>
</evidence>